<sequence length="101" mass="11312">MTIPVILAGGQGTRLSPMLRSARPKQLKYLIGAGSGLFQQTWSRVSDTFRYKIPIVVTNPLISFPRRRPDAGAGRRGRNDPARTVCTQDDIIRIEDEFGRQ</sequence>
<keyword evidence="3" id="KW-1185">Reference proteome</keyword>
<dbReference type="RefSeq" id="WP_386835650.1">
    <property type="nucleotide sequence ID" value="NZ_JBHUNP010000001.1"/>
</dbReference>
<dbReference type="SUPFAM" id="SSF53448">
    <property type="entry name" value="Nucleotide-diphospho-sugar transferases"/>
    <property type="match status" value="1"/>
</dbReference>
<dbReference type="Proteomes" id="UP001597521">
    <property type="component" value="Unassembled WGS sequence"/>
</dbReference>
<evidence type="ECO:0000313" key="2">
    <source>
        <dbReference type="EMBL" id="MFD2648862.1"/>
    </source>
</evidence>
<dbReference type="InterPro" id="IPR029044">
    <property type="entry name" value="Nucleotide-diphossugar_trans"/>
</dbReference>
<protein>
    <submittedName>
        <fullName evidence="2">Sugar phosphate nucleotidyltransferase</fullName>
    </submittedName>
</protein>
<comment type="caution">
    <text evidence="2">The sequence shown here is derived from an EMBL/GenBank/DDBJ whole genome shotgun (WGS) entry which is preliminary data.</text>
</comment>
<dbReference type="Pfam" id="PF00483">
    <property type="entry name" value="NTP_transferase"/>
    <property type="match status" value="1"/>
</dbReference>
<accession>A0ABW5QME0</accession>
<evidence type="ECO:0000313" key="3">
    <source>
        <dbReference type="Proteomes" id="UP001597521"/>
    </source>
</evidence>
<dbReference type="PANTHER" id="PTHR46390:SF1">
    <property type="entry name" value="MANNOSE-1-PHOSPHATE GUANYLYLTRANSFERASE"/>
    <property type="match status" value="1"/>
</dbReference>
<gene>
    <name evidence="2" type="ORF">ACFSX5_13815</name>
</gene>
<dbReference type="PANTHER" id="PTHR46390">
    <property type="entry name" value="MANNOSE-1-PHOSPHATE GUANYLYLTRANSFERASE"/>
    <property type="match status" value="1"/>
</dbReference>
<name>A0ABW5QME0_9HYPH</name>
<dbReference type="InterPro" id="IPR005835">
    <property type="entry name" value="NTP_transferase_dom"/>
</dbReference>
<reference evidence="3" key="1">
    <citation type="journal article" date="2019" name="Int. J. Syst. Evol. Microbiol.">
        <title>The Global Catalogue of Microorganisms (GCM) 10K type strain sequencing project: providing services to taxonomists for standard genome sequencing and annotation.</title>
        <authorList>
            <consortium name="The Broad Institute Genomics Platform"/>
            <consortium name="The Broad Institute Genome Sequencing Center for Infectious Disease"/>
            <person name="Wu L."/>
            <person name="Ma J."/>
        </authorList>
    </citation>
    <scope>NUCLEOTIDE SEQUENCE [LARGE SCALE GENOMIC DNA]</scope>
    <source>
        <strain evidence="3">CCM 7427</strain>
    </source>
</reference>
<feature type="domain" description="Nucleotidyl transferase" evidence="1">
    <location>
        <begin position="4"/>
        <end position="60"/>
    </location>
</feature>
<evidence type="ECO:0000259" key="1">
    <source>
        <dbReference type="Pfam" id="PF00483"/>
    </source>
</evidence>
<organism evidence="2 3">
    <name type="scientific">Devosia albogilva</name>
    <dbReference type="NCBI Taxonomy" id="429726"/>
    <lineage>
        <taxon>Bacteria</taxon>
        <taxon>Pseudomonadati</taxon>
        <taxon>Pseudomonadota</taxon>
        <taxon>Alphaproteobacteria</taxon>
        <taxon>Hyphomicrobiales</taxon>
        <taxon>Devosiaceae</taxon>
        <taxon>Devosia</taxon>
    </lineage>
</organism>
<dbReference type="Gene3D" id="3.90.550.10">
    <property type="entry name" value="Spore Coat Polysaccharide Biosynthesis Protein SpsA, Chain A"/>
    <property type="match status" value="1"/>
</dbReference>
<dbReference type="InterPro" id="IPR051161">
    <property type="entry name" value="Mannose-6P_isomerase_type2"/>
</dbReference>
<dbReference type="EMBL" id="JBHUNP010000001">
    <property type="protein sequence ID" value="MFD2648862.1"/>
    <property type="molecule type" value="Genomic_DNA"/>
</dbReference>
<proteinExistence type="predicted"/>